<evidence type="ECO:0000313" key="2">
    <source>
        <dbReference type="EMBL" id="QKX95048.1"/>
    </source>
</evidence>
<accession>A0A859I9A2</accession>
<organism evidence="2 3">
    <name type="scientific">Rapeseed phyllody phytoplasma</name>
    <dbReference type="NCBI Taxonomy" id="2490543"/>
    <lineage>
        <taxon>Bacteria</taxon>
        <taxon>Bacillati</taxon>
        <taxon>Mycoplasmatota</taxon>
        <taxon>Mollicutes</taxon>
        <taxon>Acholeplasmatales</taxon>
        <taxon>Acholeplasmataceae</taxon>
        <taxon>Candidatus Phytoplasma</taxon>
        <taxon>16SrI (Aster yellows group)</taxon>
    </lineage>
</organism>
<gene>
    <name evidence="2" type="ORF">RP166_0270</name>
</gene>
<dbReference type="InterPro" id="IPR021970">
    <property type="entry name" value="SVM_signal"/>
</dbReference>
<dbReference type="EMBL" id="CP055264">
    <property type="protein sequence ID" value="QKX95048.1"/>
    <property type="molecule type" value="Genomic_DNA"/>
</dbReference>
<dbReference type="KEGG" id="rphy:RP166_0270"/>
<feature type="domain" description="Sequence-variable mosaic (SVM) signal sequence" evidence="1">
    <location>
        <begin position="1"/>
        <end position="31"/>
    </location>
</feature>
<protein>
    <submittedName>
        <fullName evidence="2">Putative secreted protein</fullName>
    </submittedName>
</protein>
<dbReference type="AlphaFoldDB" id="A0A859I9A2"/>
<reference evidence="2 3" key="1">
    <citation type="submission" date="2020-06" db="EMBL/GenBank/DDBJ databases">
        <title>Complete genome sequence of Candidatus Phytoplasma asteris RP166.</title>
        <authorList>
            <person name="Cho S.-T."/>
            <person name="Zwolinska A."/>
            <person name="Huang W."/>
            <person name="Wouters R."/>
            <person name="Hogenhout S.A."/>
            <person name="Kuo C.-H."/>
        </authorList>
    </citation>
    <scope>NUCLEOTIDE SEQUENCE [LARGE SCALE GENOMIC DNA]</scope>
    <source>
        <strain evidence="2">RP166</strain>
    </source>
</reference>
<proteinExistence type="predicted"/>
<dbReference type="Proteomes" id="UP000509122">
    <property type="component" value="Chromosome"/>
</dbReference>
<evidence type="ECO:0000259" key="1">
    <source>
        <dbReference type="Pfam" id="PF12113"/>
    </source>
</evidence>
<evidence type="ECO:0000313" key="3">
    <source>
        <dbReference type="Proteomes" id="UP000509122"/>
    </source>
</evidence>
<sequence>MFKIQNQFKIISIYLFIFLGLLLVNNNLVMANNANSNVNIPRNNNVNNNILTQIRTLHDLLLNEANLFQELYNATRDNLPQDIIINLKNQIRNIHIQSENIRINILSNQ</sequence>
<name>A0A859I9A2_9MOLU</name>
<dbReference type="Pfam" id="PF12113">
    <property type="entry name" value="SVM_signal"/>
    <property type="match status" value="1"/>
</dbReference>